<dbReference type="Proteomes" id="UP001266305">
    <property type="component" value="Unassembled WGS sequence"/>
</dbReference>
<dbReference type="Gene3D" id="1.25.40.10">
    <property type="entry name" value="Tetratricopeptide repeat domain"/>
    <property type="match status" value="1"/>
</dbReference>
<protein>
    <submittedName>
        <fullName evidence="2">Uncharacterized protein</fullName>
    </submittedName>
</protein>
<feature type="compositionally biased region" description="Basic and acidic residues" evidence="1">
    <location>
        <begin position="396"/>
        <end position="414"/>
    </location>
</feature>
<dbReference type="EMBL" id="JASSZA010000023">
    <property type="protein sequence ID" value="KAK2083743.1"/>
    <property type="molecule type" value="Genomic_DNA"/>
</dbReference>
<keyword evidence="3" id="KW-1185">Reference proteome</keyword>
<comment type="caution">
    <text evidence="2">The sequence shown here is derived from an EMBL/GenBank/DDBJ whole genome shotgun (WGS) entry which is preliminary data.</text>
</comment>
<reference evidence="2 3" key="1">
    <citation type="submission" date="2023-05" db="EMBL/GenBank/DDBJ databases">
        <title>B98-5 Cell Line De Novo Hybrid Assembly: An Optical Mapping Approach.</title>
        <authorList>
            <person name="Kananen K."/>
            <person name="Auerbach J.A."/>
            <person name="Kautto E."/>
            <person name="Blachly J.S."/>
        </authorList>
    </citation>
    <scope>NUCLEOTIDE SEQUENCE [LARGE SCALE GENOMIC DNA]</scope>
    <source>
        <strain evidence="2">B95-8</strain>
        <tissue evidence="2">Cell line</tissue>
    </source>
</reference>
<dbReference type="SUPFAM" id="SSF48452">
    <property type="entry name" value="TPR-like"/>
    <property type="match status" value="1"/>
</dbReference>
<proteinExistence type="predicted"/>
<evidence type="ECO:0000313" key="2">
    <source>
        <dbReference type="EMBL" id="KAK2083743.1"/>
    </source>
</evidence>
<gene>
    <name evidence="2" type="ORF">P7K49_038979</name>
</gene>
<feature type="compositionally biased region" description="Low complexity" evidence="1">
    <location>
        <begin position="450"/>
        <end position="466"/>
    </location>
</feature>
<organism evidence="2 3">
    <name type="scientific">Saguinus oedipus</name>
    <name type="common">Cotton-top tamarin</name>
    <name type="synonym">Oedipomidas oedipus</name>
    <dbReference type="NCBI Taxonomy" id="9490"/>
    <lineage>
        <taxon>Eukaryota</taxon>
        <taxon>Metazoa</taxon>
        <taxon>Chordata</taxon>
        <taxon>Craniata</taxon>
        <taxon>Vertebrata</taxon>
        <taxon>Euteleostomi</taxon>
        <taxon>Mammalia</taxon>
        <taxon>Eutheria</taxon>
        <taxon>Euarchontoglires</taxon>
        <taxon>Primates</taxon>
        <taxon>Haplorrhini</taxon>
        <taxon>Platyrrhini</taxon>
        <taxon>Cebidae</taxon>
        <taxon>Callitrichinae</taxon>
        <taxon>Saguinus</taxon>
    </lineage>
</organism>
<sequence length="483" mass="52737">MGRQGPGIPGCSGPDSVEWRKGVGWSLHVLNLHSGLQQVIGGGGIRTDGATPAAREGDPTSPCLCTSKAHCELPPGWSVLQKRIDRKDSPNDHLLYSNRSQIYFTLESHENALHDAEIACKLRPMGFKGEETKEAINIPVSTKTRLQKELEECREVLIGAGATVQEGSFRTASPWEGTLVISTSPITIHRTPTFSSFARNKTRCLTNASQRLLQYNPVIPTLGSQEKVELLVEHSPNILKLLAPHPRLKEDVESMTTEVTSHNLPRLLQVKFNSPSSLMTLRLAFYGGERGESLFSYMPSGPCLGKFPNSTQAEHALVANCCVDKKWEAMPYDGPSVELCVHYAIKAISEHNIGPKKILIFGPFIIQDNLELPHCSSQEEAAARGDGSSLRNPAKVKGDGQQHHMKDQEEEGKQDAASPEAASSTTGKCQGKKRKYYQLDAQHDTGMSNKGSKQGTGSTQGEGSSEPRLTDMYKLLTSFRGAP</sequence>
<evidence type="ECO:0000256" key="1">
    <source>
        <dbReference type="SAM" id="MobiDB-lite"/>
    </source>
</evidence>
<name>A0ABQ9TG75_SAGOE</name>
<evidence type="ECO:0000313" key="3">
    <source>
        <dbReference type="Proteomes" id="UP001266305"/>
    </source>
</evidence>
<accession>A0ABQ9TG75</accession>
<dbReference type="InterPro" id="IPR011990">
    <property type="entry name" value="TPR-like_helical_dom_sf"/>
</dbReference>
<feature type="region of interest" description="Disordered" evidence="1">
    <location>
        <begin position="377"/>
        <end position="483"/>
    </location>
</feature>